<protein>
    <submittedName>
        <fullName evidence="1">Uncharacterized protein</fullName>
    </submittedName>
</protein>
<evidence type="ECO:0000313" key="2">
    <source>
        <dbReference type="Proteomes" id="UP001075354"/>
    </source>
</evidence>
<accession>A0AAV7X4I1</accession>
<sequence length="291" mass="32156">MAALQKSVFTVVLPTFSSSGISGSSRRGLCWSCPCNLCSPAEVTEVQDQEPSCLAGKALWAKLAEKPFFVNIPENIKAILQIMGYDNIHVLKCFDYDSSNPNSDICRVETFMQRKLHKILSKGDKKDMRLYYGIFEFCPEEFEFIGGNRHILEAAVSAAKKLLFLRAPISKPAVANSPPEGSKAKADALQKKLEATLSKWVRSNNCLLGDSDVRVTANVRMDGGVWVASVLCPVPECKVSLDLRRTGTSWNTGNFYKHISNAHKHPADPKTKQQVALGVFRNAPKKLKTAH</sequence>
<evidence type="ECO:0000313" key="1">
    <source>
        <dbReference type="EMBL" id="KAJ1518924.1"/>
    </source>
</evidence>
<name>A0AAV7X4I1_9NEOP</name>
<dbReference type="AlphaFoldDB" id="A0AAV7X4I1"/>
<organism evidence="1 2">
    <name type="scientific">Megalurothrips usitatus</name>
    <name type="common">bean blossom thrips</name>
    <dbReference type="NCBI Taxonomy" id="439358"/>
    <lineage>
        <taxon>Eukaryota</taxon>
        <taxon>Metazoa</taxon>
        <taxon>Ecdysozoa</taxon>
        <taxon>Arthropoda</taxon>
        <taxon>Hexapoda</taxon>
        <taxon>Insecta</taxon>
        <taxon>Pterygota</taxon>
        <taxon>Neoptera</taxon>
        <taxon>Paraneoptera</taxon>
        <taxon>Thysanoptera</taxon>
        <taxon>Terebrantia</taxon>
        <taxon>Thripoidea</taxon>
        <taxon>Thripidae</taxon>
        <taxon>Megalurothrips</taxon>
    </lineage>
</organism>
<dbReference type="Proteomes" id="UP001075354">
    <property type="component" value="Unassembled WGS sequence"/>
</dbReference>
<reference evidence="1" key="1">
    <citation type="submission" date="2022-12" db="EMBL/GenBank/DDBJ databases">
        <title>Chromosome-level genome assembly of the bean flower thrips Megalurothrips usitatus.</title>
        <authorList>
            <person name="Ma L."/>
            <person name="Liu Q."/>
            <person name="Li H."/>
            <person name="Cai W."/>
        </authorList>
    </citation>
    <scope>NUCLEOTIDE SEQUENCE</scope>
    <source>
        <strain evidence="1">Cailab_2022a</strain>
    </source>
</reference>
<proteinExistence type="predicted"/>
<dbReference type="EMBL" id="JAPTSV010000813">
    <property type="protein sequence ID" value="KAJ1518924.1"/>
    <property type="molecule type" value="Genomic_DNA"/>
</dbReference>
<gene>
    <name evidence="1" type="ORF">ONE63_011466</name>
</gene>
<keyword evidence="2" id="KW-1185">Reference proteome</keyword>
<comment type="caution">
    <text evidence="1">The sequence shown here is derived from an EMBL/GenBank/DDBJ whole genome shotgun (WGS) entry which is preliminary data.</text>
</comment>